<evidence type="ECO:0000256" key="1">
    <source>
        <dbReference type="SAM" id="MobiDB-lite"/>
    </source>
</evidence>
<protein>
    <submittedName>
        <fullName evidence="3">Uncharacterized protein</fullName>
    </submittedName>
</protein>
<keyword evidence="2" id="KW-1133">Transmembrane helix</keyword>
<sequence length="310" mass="35967">MLKLALSIFCFSTLIYFSWCYCIYQIRQDVACLVVVFGLHYYVLAIVSWKNLALKLSVGAFALFHVILAVNLLVTALGWQSFKSFFVPLFIEGVDGKELWHISFILCSALVFWSIGVFFLTYYGYLYKQEEQQVKHSGYNPETDLSLSESTKIKVKILFGITITLHTMAIYGLLLNKDSFCLPGISAIIFFVFHCVPLILSLYFKFHCYPLLIWGSYIRLNTLAIAMTIPYYLNFFYKVYLRDFKEISLTTFLILTGLVIFYVYATAMFSKFYDNIEHEEKLEWAKEGSASREKEERPSQPEKVVTTMMN</sequence>
<dbReference type="Proteomes" id="UP000298663">
    <property type="component" value="Unassembled WGS sequence"/>
</dbReference>
<keyword evidence="4" id="KW-1185">Reference proteome</keyword>
<feature type="transmembrane region" description="Helical" evidence="2">
    <location>
        <begin position="247"/>
        <end position="265"/>
    </location>
</feature>
<feature type="transmembrane region" description="Helical" evidence="2">
    <location>
        <begin position="99"/>
        <end position="125"/>
    </location>
</feature>
<keyword evidence="2" id="KW-0812">Transmembrane</keyword>
<reference evidence="3 4" key="2">
    <citation type="journal article" date="2019" name="G3 (Bethesda)">
        <title>Hybrid Assembly of the Genome of the Entomopathogenic Nematode Steinernema carpocapsae Identifies the X-Chromosome.</title>
        <authorList>
            <person name="Serra L."/>
            <person name="Macchietto M."/>
            <person name="Macias-Munoz A."/>
            <person name="McGill C.J."/>
            <person name="Rodriguez I.M."/>
            <person name="Rodriguez B."/>
            <person name="Murad R."/>
            <person name="Mortazavi A."/>
        </authorList>
    </citation>
    <scope>NUCLEOTIDE SEQUENCE [LARGE SCALE GENOMIC DNA]</scope>
    <source>
        <strain evidence="3 4">ALL</strain>
    </source>
</reference>
<feature type="transmembrane region" description="Helical" evidence="2">
    <location>
        <begin position="30"/>
        <end position="49"/>
    </location>
</feature>
<feature type="transmembrane region" description="Helical" evidence="2">
    <location>
        <begin position="182"/>
        <end position="204"/>
    </location>
</feature>
<accession>A0A4U5PH28</accession>
<feature type="transmembrane region" description="Helical" evidence="2">
    <location>
        <begin position="157"/>
        <end position="176"/>
    </location>
</feature>
<feature type="region of interest" description="Disordered" evidence="1">
    <location>
        <begin position="286"/>
        <end position="310"/>
    </location>
</feature>
<organism evidence="3 4">
    <name type="scientific">Steinernema carpocapsae</name>
    <name type="common">Entomopathogenic nematode</name>
    <dbReference type="NCBI Taxonomy" id="34508"/>
    <lineage>
        <taxon>Eukaryota</taxon>
        <taxon>Metazoa</taxon>
        <taxon>Ecdysozoa</taxon>
        <taxon>Nematoda</taxon>
        <taxon>Chromadorea</taxon>
        <taxon>Rhabditida</taxon>
        <taxon>Tylenchina</taxon>
        <taxon>Panagrolaimomorpha</taxon>
        <taxon>Strongyloidoidea</taxon>
        <taxon>Steinernematidae</taxon>
        <taxon>Steinernema</taxon>
    </lineage>
</organism>
<keyword evidence="2" id="KW-0472">Membrane</keyword>
<evidence type="ECO:0000313" key="4">
    <source>
        <dbReference type="Proteomes" id="UP000298663"/>
    </source>
</evidence>
<dbReference type="EMBL" id="AZBU02000002">
    <property type="protein sequence ID" value="TKR95838.1"/>
    <property type="molecule type" value="Genomic_DNA"/>
</dbReference>
<feature type="transmembrane region" description="Helical" evidence="2">
    <location>
        <begin position="211"/>
        <end position="232"/>
    </location>
</feature>
<evidence type="ECO:0000313" key="3">
    <source>
        <dbReference type="EMBL" id="TKR95838.1"/>
    </source>
</evidence>
<feature type="transmembrane region" description="Helical" evidence="2">
    <location>
        <begin position="56"/>
        <end position="79"/>
    </location>
</feature>
<reference evidence="3 4" key="1">
    <citation type="journal article" date="2015" name="Genome Biol.">
        <title>Comparative genomics of Steinernema reveals deeply conserved gene regulatory networks.</title>
        <authorList>
            <person name="Dillman A.R."/>
            <person name="Macchietto M."/>
            <person name="Porter C.F."/>
            <person name="Rogers A."/>
            <person name="Williams B."/>
            <person name="Antoshechkin I."/>
            <person name="Lee M.M."/>
            <person name="Goodwin Z."/>
            <person name="Lu X."/>
            <person name="Lewis E.E."/>
            <person name="Goodrich-Blair H."/>
            <person name="Stock S.P."/>
            <person name="Adams B.J."/>
            <person name="Sternberg P.W."/>
            <person name="Mortazavi A."/>
        </authorList>
    </citation>
    <scope>NUCLEOTIDE SEQUENCE [LARGE SCALE GENOMIC DNA]</scope>
    <source>
        <strain evidence="3 4">ALL</strain>
    </source>
</reference>
<feature type="compositionally biased region" description="Basic and acidic residues" evidence="1">
    <location>
        <begin position="286"/>
        <end position="300"/>
    </location>
</feature>
<comment type="caution">
    <text evidence="3">The sequence shown here is derived from an EMBL/GenBank/DDBJ whole genome shotgun (WGS) entry which is preliminary data.</text>
</comment>
<dbReference type="AlphaFoldDB" id="A0A4U5PH28"/>
<proteinExistence type="predicted"/>
<gene>
    <name evidence="3" type="ORF">L596_009953</name>
</gene>
<name>A0A4U5PH28_STECR</name>
<evidence type="ECO:0000256" key="2">
    <source>
        <dbReference type="SAM" id="Phobius"/>
    </source>
</evidence>